<reference evidence="1 2" key="1">
    <citation type="submission" date="2019-09" db="EMBL/GenBank/DDBJ databases">
        <authorList>
            <person name="Chandra G."/>
            <person name="Truman W A."/>
        </authorList>
    </citation>
    <scope>NUCLEOTIDE SEQUENCE [LARGE SCALE GENOMIC DNA]</scope>
    <source>
        <strain evidence="1">PS918</strain>
    </source>
</reference>
<dbReference type="EMBL" id="CABVIY010000002">
    <property type="protein sequence ID" value="VVP73063.1"/>
    <property type="molecule type" value="Genomic_DNA"/>
</dbReference>
<evidence type="ECO:0000313" key="1">
    <source>
        <dbReference type="EMBL" id="VVP73063.1"/>
    </source>
</evidence>
<dbReference type="Proteomes" id="UP000326611">
    <property type="component" value="Unassembled WGS sequence"/>
</dbReference>
<dbReference type="AlphaFoldDB" id="A0A5E7RQ43"/>
<dbReference type="Pfam" id="PF09619">
    <property type="entry name" value="YscW"/>
    <property type="match status" value="1"/>
</dbReference>
<dbReference type="RefSeq" id="WP_150769676.1">
    <property type="nucleotide sequence ID" value="NZ_CABVIY010000002.1"/>
</dbReference>
<dbReference type="InterPro" id="IPR039366">
    <property type="entry name" value="Pilotin"/>
</dbReference>
<name>A0A5E7RQ43_PSEFL</name>
<sequence length="115" mass="12519">MSNESVKTIGGIVRYLQKSALPPNSTLYVSLRDVSLADAPAKELACQVTPHAETTGLNFNLTYNLADVLPGHTYAIWASIKTNDKLIFTTTQHHAVELGVDYVKGQEVLVSPVNH</sequence>
<proteinExistence type="predicted"/>
<gene>
    <name evidence="1" type="ORF">PS918_01526</name>
</gene>
<organism evidence="1 2">
    <name type="scientific">Pseudomonas fluorescens</name>
    <dbReference type="NCBI Taxonomy" id="294"/>
    <lineage>
        <taxon>Bacteria</taxon>
        <taxon>Pseudomonadati</taxon>
        <taxon>Pseudomonadota</taxon>
        <taxon>Gammaproteobacteria</taxon>
        <taxon>Pseudomonadales</taxon>
        <taxon>Pseudomonadaceae</taxon>
        <taxon>Pseudomonas</taxon>
    </lineage>
</organism>
<protein>
    <recommendedName>
        <fullName evidence="3">Lipoprotein</fullName>
    </recommendedName>
</protein>
<accession>A0A5E7RQ43</accession>
<dbReference type="PANTHER" id="PTHR38013">
    <property type="entry name" value="GLYCOPROTEIN/POLYSACCHARIDE METABOLISM"/>
    <property type="match status" value="1"/>
</dbReference>
<evidence type="ECO:0000313" key="2">
    <source>
        <dbReference type="Proteomes" id="UP000326611"/>
    </source>
</evidence>
<dbReference type="InterPro" id="IPR053196">
    <property type="entry name" value="Lipoprotein_YbaY-like"/>
</dbReference>
<dbReference type="PANTHER" id="PTHR38013:SF1">
    <property type="entry name" value="GLYCOPROTEIN_POLYSACCHARIDE METABOLISM"/>
    <property type="match status" value="1"/>
</dbReference>
<evidence type="ECO:0008006" key="3">
    <source>
        <dbReference type="Google" id="ProtNLM"/>
    </source>
</evidence>
<dbReference type="OrthoDB" id="5348860at2"/>